<dbReference type="Pfam" id="PF05569">
    <property type="entry name" value="Peptidase_M56"/>
    <property type="match status" value="1"/>
</dbReference>
<keyword evidence="2" id="KW-0472">Membrane</keyword>
<sequence length="1367" mass="151330">MFNDALLGYAIRSCVALLVTVAIAFWLRRRSASMRHHVWTMGLLGCLMIPILNLATPSWNLPVFPDRNADGRIAEQSTDSRGTTNKKANPKETLLGESEEFSRQQPATDRSGLETVGGQQTMRLVSPSPTVEELTGSLGEQSADVLESLNSPVADVTLFTFLAKISGWVWLSVASFLGIRLIMRWSQVRRMLSRCKPTVDDRLDKIFADVCSEMNIGRRPRLLSASTTTSPLVAGVLNPVLVMPETATGWTETQLRMVFTHELAHIARHDLLIQSLGDLACVVNWFNPLAWYASNQMRSLREIACDDFVVVHFRQPADYADVLMKIAKACRQQSPVMTVSMARVNSVSQRMLSIIDGSRERSPVSRPATCWTFAVSTMLIGMLSAVQLTATAQTPAAPHEKLSAQKSDFQATEDLDEAKTARTIRVRIVGDDGKPIANADLLVSIWEIERTGDFPTKTYQSNNEGEVDVRLPKNIRILRMWPSKPGYVPQFLNFADGTHQGGDKIPGSYTFYLERGVRLGGTIVDLQGQPIEGAIVEARVDVAEPPWTSNPDPIISTWLADGDDAVVTDRNGKWEILNAPEKKNEKDYKFRLQVTHPEFAGDTRWGELQAKQGVTTEQLRAGTAQIKLNSGLRIRGKITGPDGEPVTQGLVIWDDRPYWAEGDNEVAIDQSGRYRSLPLSPGKYPVTILAPGFAPQQVNFDLDTTSKDLNFKLKAGNRLVLKIVDRDGQPVPDVDVGIGEWRGTEAIYNNKHPNVPESGIPRKSDSIGNYQWDWAPEDAVVYSFGKKGFVNTEVALVARDQPHRIELSPQMTIYGEVTDKQTGEPIKEFSVVPVKAFRPDFYSTNFQDRRQATDGKYEIPINSHGQTGNRYMVRIEAEGYRTALATKSMEVGDAPLREDFQLEPAASVKAEVANPDGSRAFDFMVAVGTPTSAPQFRIERPDSSFGIAMKVTGSHRFQLPATFEPQLVRVFNDQGFAEIDLPTDGTLGKIQLQPWAKITGRLMQGDKPIPNEGVYFHPLIKRGLMQARFQDSFFTPTDSEGNFEFDRLPPMAGRIQAYLGPWADSPMTSSQSIAVNLRPSETKNLYLGSEGSRVVGRVVATGRDNDGLSKQWSINYLISRTPGLRQPGSVKTLNIGTDHAVDRAILQSDDFPEWLGAKVHYYVKLSEDGALQIDGVPPGQYDLVIQLYEQPAGCLVETIGQAIVPVSIESESSTKDLAEINVECRSGPRVGSDMRAFKFISAESRERNVNEMKGQYVLFHVWASWCAPCIASMPNVRSAATSYDERPLTVVGLNVDDIAQQPKAKSLVQDGKWNWAMNYLGSDSAMMRQLAVSSIPAYYLVGPDGKLLMSSNQWSEVQAALDAELSE</sequence>
<reference evidence="4 5" key="1">
    <citation type="submission" date="2019-02" db="EMBL/GenBank/DDBJ databases">
        <title>Deep-cultivation of Planctomycetes and their phenomic and genomic characterization uncovers novel biology.</title>
        <authorList>
            <person name="Wiegand S."/>
            <person name="Jogler M."/>
            <person name="Boedeker C."/>
            <person name="Pinto D."/>
            <person name="Vollmers J."/>
            <person name="Rivas-Marin E."/>
            <person name="Kohn T."/>
            <person name="Peeters S.H."/>
            <person name="Heuer A."/>
            <person name="Rast P."/>
            <person name="Oberbeckmann S."/>
            <person name="Bunk B."/>
            <person name="Jeske O."/>
            <person name="Meyerdierks A."/>
            <person name="Storesund J.E."/>
            <person name="Kallscheuer N."/>
            <person name="Luecker S."/>
            <person name="Lage O.M."/>
            <person name="Pohl T."/>
            <person name="Merkel B.J."/>
            <person name="Hornburger P."/>
            <person name="Mueller R.-W."/>
            <person name="Bruemmer F."/>
            <person name="Labrenz M."/>
            <person name="Spormann A.M."/>
            <person name="Op Den Camp H."/>
            <person name="Overmann J."/>
            <person name="Amann R."/>
            <person name="Jetten M.S.M."/>
            <person name="Mascher T."/>
            <person name="Medema M.H."/>
            <person name="Devos D.P."/>
            <person name="Kaster A.-K."/>
            <person name="Ovreas L."/>
            <person name="Rohde M."/>
            <person name="Galperin M.Y."/>
            <person name="Jogler C."/>
        </authorList>
    </citation>
    <scope>NUCLEOTIDE SEQUENCE [LARGE SCALE GENOMIC DNA]</scope>
    <source>
        <strain evidence="4 5">Poly59</strain>
    </source>
</reference>
<dbReference type="SUPFAM" id="SSF49464">
    <property type="entry name" value="Carboxypeptidase regulatory domain-like"/>
    <property type="match status" value="1"/>
</dbReference>
<evidence type="ECO:0000256" key="2">
    <source>
        <dbReference type="SAM" id="Phobius"/>
    </source>
</evidence>
<organism evidence="4 5">
    <name type="scientific">Rubripirellula reticaptiva</name>
    <dbReference type="NCBI Taxonomy" id="2528013"/>
    <lineage>
        <taxon>Bacteria</taxon>
        <taxon>Pseudomonadati</taxon>
        <taxon>Planctomycetota</taxon>
        <taxon>Planctomycetia</taxon>
        <taxon>Pirellulales</taxon>
        <taxon>Pirellulaceae</taxon>
        <taxon>Rubripirellula</taxon>
    </lineage>
</organism>
<evidence type="ECO:0000256" key="1">
    <source>
        <dbReference type="SAM" id="MobiDB-lite"/>
    </source>
</evidence>
<dbReference type="InterPro" id="IPR013766">
    <property type="entry name" value="Thioredoxin_domain"/>
</dbReference>
<dbReference type="Gene3D" id="3.40.30.10">
    <property type="entry name" value="Glutaredoxin"/>
    <property type="match status" value="1"/>
</dbReference>
<dbReference type="RefSeq" id="WP_146535965.1">
    <property type="nucleotide sequence ID" value="NZ_SJPX01000004.1"/>
</dbReference>
<dbReference type="CDD" id="cd02966">
    <property type="entry name" value="TlpA_like_family"/>
    <property type="match status" value="1"/>
</dbReference>
<feature type="region of interest" description="Disordered" evidence="1">
    <location>
        <begin position="73"/>
        <end position="114"/>
    </location>
</feature>
<dbReference type="GO" id="GO:0016209">
    <property type="term" value="F:antioxidant activity"/>
    <property type="evidence" value="ECO:0007669"/>
    <property type="project" value="InterPro"/>
</dbReference>
<feature type="compositionally biased region" description="Polar residues" evidence="1">
    <location>
        <begin position="75"/>
        <end position="87"/>
    </location>
</feature>
<proteinExistence type="predicted"/>
<feature type="transmembrane region" description="Helical" evidence="2">
    <location>
        <begin position="6"/>
        <end position="26"/>
    </location>
</feature>
<dbReference type="PANTHER" id="PTHR34978">
    <property type="entry name" value="POSSIBLE SENSOR-TRANSDUCER PROTEIN BLAR"/>
    <property type="match status" value="1"/>
</dbReference>
<dbReference type="InterPro" id="IPR008969">
    <property type="entry name" value="CarboxyPept-like_regulatory"/>
</dbReference>
<dbReference type="InterPro" id="IPR052173">
    <property type="entry name" value="Beta-lactam_resp_regulator"/>
</dbReference>
<gene>
    <name evidence="4" type="primary">blaR1_4</name>
    <name evidence="4" type="ORF">Poly59_43930</name>
</gene>
<dbReference type="Gene3D" id="2.60.40.1120">
    <property type="entry name" value="Carboxypeptidase-like, regulatory domain"/>
    <property type="match status" value="2"/>
</dbReference>
<feature type="domain" description="Thioredoxin" evidence="3">
    <location>
        <begin position="1228"/>
        <end position="1367"/>
    </location>
</feature>
<keyword evidence="5" id="KW-1185">Reference proteome</keyword>
<protein>
    <submittedName>
        <fullName evidence="4">Regulatory protein BlaR1</fullName>
    </submittedName>
</protein>
<evidence type="ECO:0000259" key="3">
    <source>
        <dbReference type="PROSITE" id="PS51352"/>
    </source>
</evidence>
<evidence type="ECO:0000313" key="5">
    <source>
        <dbReference type="Proteomes" id="UP000317977"/>
    </source>
</evidence>
<keyword evidence="2" id="KW-0812">Transmembrane</keyword>
<dbReference type="PROSITE" id="PS51352">
    <property type="entry name" value="THIOREDOXIN_2"/>
    <property type="match status" value="1"/>
</dbReference>
<dbReference type="Proteomes" id="UP000317977">
    <property type="component" value="Unassembled WGS sequence"/>
</dbReference>
<name>A0A5C6ELN5_9BACT</name>
<feature type="transmembrane region" description="Helical" evidence="2">
    <location>
        <begin position="38"/>
        <end position="56"/>
    </location>
</feature>
<dbReference type="Pfam" id="PF00578">
    <property type="entry name" value="AhpC-TSA"/>
    <property type="match status" value="1"/>
</dbReference>
<dbReference type="OrthoDB" id="279966at2"/>
<evidence type="ECO:0000313" key="4">
    <source>
        <dbReference type="EMBL" id="TWU49768.1"/>
    </source>
</evidence>
<dbReference type="InterPro" id="IPR008756">
    <property type="entry name" value="Peptidase_M56"/>
</dbReference>
<dbReference type="InterPro" id="IPR036249">
    <property type="entry name" value="Thioredoxin-like_sf"/>
</dbReference>
<accession>A0A5C6ELN5</accession>
<dbReference type="PANTHER" id="PTHR34978:SF3">
    <property type="entry name" value="SLR0241 PROTEIN"/>
    <property type="match status" value="1"/>
</dbReference>
<comment type="caution">
    <text evidence="4">The sequence shown here is derived from an EMBL/GenBank/DDBJ whole genome shotgun (WGS) entry which is preliminary data.</text>
</comment>
<dbReference type="CDD" id="cd07341">
    <property type="entry name" value="M56_BlaR1_MecR1_like"/>
    <property type="match status" value="1"/>
</dbReference>
<dbReference type="EMBL" id="SJPX01000004">
    <property type="protein sequence ID" value="TWU49768.1"/>
    <property type="molecule type" value="Genomic_DNA"/>
</dbReference>
<dbReference type="GO" id="GO:0016491">
    <property type="term" value="F:oxidoreductase activity"/>
    <property type="evidence" value="ECO:0007669"/>
    <property type="project" value="InterPro"/>
</dbReference>
<dbReference type="InterPro" id="IPR000866">
    <property type="entry name" value="AhpC/TSA"/>
</dbReference>
<keyword evidence="2" id="KW-1133">Transmembrane helix</keyword>
<dbReference type="SUPFAM" id="SSF52833">
    <property type="entry name" value="Thioredoxin-like"/>
    <property type="match status" value="1"/>
</dbReference>